<evidence type="ECO:0000256" key="13">
    <source>
        <dbReference type="ARBA" id="ARBA00023172"/>
    </source>
</evidence>
<dbReference type="SMART" id="SM00343">
    <property type="entry name" value="ZnF_C2HC"/>
    <property type="match status" value="1"/>
</dbReference>
<name>A0AAV0SZU7_9STRA</name>
<reference evidence="16" key="1">
    <citation type="submission" date="2022-12" db="EMBL/GenBank/DDBJ databases">
        <authorList>
            <person name="Webb A."/>
        </authorList>
    </citation>
    <scope>NUCLEOTIDE SEQUENCE</scope>
    <source>
        <strain evidence="16">Pd1</strain>
    </source>
</reference>
<keyword evidence="5" id="KW-0547">Nucleotide-binding</keyword>
<keyword evidence="12" id="KW-0239">DNA-directed DNA polymerase</keyword>
<dbReference type="InterPro" id="IPR036875">
    <property type="entry name" value="Znf_CCHC_sf"/>
</dbReference>
<keyword evidence="14" id="KW-0862">Zinc</keyword>
<evidence type="ECO:0000256" key="3">
    <source>
        <dbReference type="ARBA" id="ARBA00022722"/>
    </source>
</evidence>
<gene>
    <name evidence="16" type="ORF">PDE001_LOCUS665</name>
</gene>
<dbReference type="PROSITE" id="PS50158">
    <property type="entry name" value="ZF_CCHC"/>
    <property type="match status" value="1"/>
</dbReference>
<evidence type="ECO:0000256" key="9">
    <source>
        <dbReference type="ARBA" id="ARBA00022842"/>
    </source>
</evidence>
<dbReference type="GO" id="GO:0003887">
    <property type="term" value="F:DNA-directed DNA polymerase activity"/>
    <property type="evidence" value="ECO:0007669"/>
    <property type="project" value="UniProtKB-KW"/>
</dbReference>
<evidence type="ECO:0000256" key="11">
    <source>
        <dbReference type="ARBA" id="ARBA00022918"/>
    </source>
</evidence>
<dbReference type="PANTHER" id="PTHR42648">
    <property type="entry name" value="TRANSPOSASE, PUTATIVE-RELATED"/>
    <property type="match status" value="1"/>
</dbReference>
<dbReference type="GO" id="GO:0005524">
    <property type="term" value="F:ATP binding"/>
    <property type="evidence" value="ECO:0007669"/>
    <property type="project" value="UniProtKB-KW"/>
</dbReference>
<keyword evidence="12" id="KW-0548">Nucleotidyltransferase</keyword>
<dbReference type="GO" id="GO:0008270">
    <property type="term" value="F:zinc ion binding"/>
    <property type="evidence" value="ECO:0007669"/>
    <property type="project" value="UniProtKB-KW"/>
</dbReference>
<dbReference type="GO" id="GO:0003964">
    <property type="term" value="F:RNA-directed DNA polymerase activity"/>
    <property type="evidence" value="ECO:0007669"/>
    <property type="project" value="UniProtKB-KW"/>
</dbReference>
<evidence type="ECO:0000256" key="10">
    <source>
        <dbReference type="ARBA" id="ARBA00022908"/>
    </source>
</evidence>
<proteinExistence type="predicted"/>
<keyword evidence="6" id="KW-0255">Endonuclease</keyword>
<dbReference type="GO" id="GO:0003676">
    <property type="term" value="F:nucleic acid binding"/>
    <property type="evidence" value="ECO:0007669"/>
    <property type="project" value="InterPro"/>
</dbReference>
<dbReference type="Gene3D" id="4.10.60.10">
    <property type="entry name" value="Zinc finger, CCHC-type"/>
    <property type="match status" value="1"/>
</dbReference>
<keyword evidence="3" id="KW-0540">Nuclease</keyword>
<keyword evidence="7" id="KW-0378">Hydrolase</keyword>
<evidence type="ECO:0000256" key="1">
    <source>
        <dbReference type="ARBA" id="ARBA00002180"/>
    </source>
</evidence>
<keyword evidence="4" id="KW-0479">Metal-binding</keyword>
<keyword evidence="14" id="KW-0863">Zinc-finger</keyword>
<keyword evidence="2" id="KW-0645">Protease</keyword>
<comment type="caution">
    <text evidence="16">The sequence shown here is derived from an EMBL/GenBank/DDBJ whole genome shotgun (WGS) entry which is preliminary data.</text>
</comment>
<dbReference type="GO" id="GO:0008233">
    <property type="term" value="F:peptidase activity"/>
    <property type="evidence" value="ECO:0007669"/>
    <property type="project" value="UniProtKB-KW"/>
</dbReference>
<evidence type="ECO:0000313" key="16">
    <source>
        <dbReference type="EMBL" id="CAI5711704.1"/>
    </source>
</evidence>
<sequence length="653" mass="73335">MPRNTEERMVDLLTGLAEQMAKLEESQEAKEHPMDRESSVFGSAIGQGQPMKRRALEVTPPRARSPCLSPGTYFGVNQPGYARAAEHVEMAQAPHPGLPQHYVPPSVYQQRPVPQNVPSFERVPDARQRKLNIRQFDGKELYQGLGSGFLSWGKKFVREVSFAERASEFPWSEDVKIDVLGHNLAGMAENYYSRQVEGWWQESPTLDKRGMRRGRQFGSRQHCSLCRPINESVDVGAFKPNKNRLFASNRGIGALRAVDGDRAAWKDIVNNVRHVRERSRNVRKDARKCYSCGKPGHIKSACPETKVSRESSDDVDFVLAVDNKSTDQGHWILDSGSSRHLVNDERMLEDSEGFQSECIAADGGFLRITKRGSVTITTTVQGKLTKVRLLDVQFAENLERNIISYGILEAKGFGIAYMGRHRVVSNIDSSLAIFDVEKMNNVLIVRSHSCGRFRRTKDVLMTVLAQAEVEVSQDVQKGSLMHFHRRLAHLNYDTIIRMAKDPACGIQLTDLTRANCLACTQGKQTKNPQSKKDTGENSPVDVIGAVICSDLKGPMAPRDRLGNRYMVNFVDHRTNYCRVFLAKSKDVAAQKFKHFMAFLKGNLIVAFTCCERMTEENIRRWTSFARTPVSPGRLVSQETKPVTEKLSGCTAPS</sequence>
<dbReference type="AlphaFoldDB" id="A0AAV0SZU7"/>
<dbReference type="GO" id="GO:0006508">
    <property type="term" value="P:proteolysis"/>
    <property type="evidence" value="ECO:0007669"/>
    <property type="project" value="UniProtKB-KW"/>
</dbReference>
<organism evidence="16 17">
    <name type="scientific">Peronospora destructor</name>
    <dbReference type="NCBI Taxonomy" id="86335"/>
    <lineage>
        <taxon>Eukaryota</taxon>
        <taxon>Sar</taxon>
        <taxon>Stramenopiles</taxon>
        <taxon>Oomycota</taxon>
        <taxon>Peronosporomycetes</taxon>
        <taxon>Peronosporales</taxon>
        <taxon>Peronosporaceae</taxon>
        <taxon>Peronospora</taxon>
    </lineage>
</organism>
<keyword evidence="17" id="KW-1185">Reference proteome</keyword>
<feature type="domain" description="CCHC-type" evidence="15">
    <location>
        <begin position="287"/>
        <end position="304"/>
    </location>
</feature>
<dbReference type="GO" id="GO:0004519">
    <property type="term" value="F:endonuclease activity"/>
    <property type="evidence" value="ECO:0007669"/>
    <property type="project" value="UniProtKB-KW"/>
</dbReference>
<dbReference type="Proteomes" id="UP001162029">
    <property type="component" value="Unassembled WGS sequence"/>
</dbReference>
<accession>A0AAV0SZU7</accession>
<dbReference type="SUPFAM" id="SSF57756">
    <property type="entry name" value="Retrovirus zinc finger-like domains"/>
    <property type="match status" value="1"/>
</dbReference>
<protein>
    <recommendedName>
        <fullName evidence="15">CCHC-type domain-containing protein</fullName>
    </recommendedName>
</protein>
<dbReference type="InterPro" id="IPR054722">
    <property type="entry name" value="PolX-like_BBD"/>
</dbReference>
<evidence type="ECO:0000256" key="14">
    <source>
        <dbReference type="PROSITE-ProRule" id="PRU00047"/>
    </source>
</evidence>
<keyword evidence="8" id="KW-0067">ATP-binding</keyword>
<evidence type="ECO:0000256" key="8">
    <source>
        <dbReference type="ARBA" id="ARBA00022840"/>
    </source>
</evidence>
<dbReference type="GO" id="GO:0006310">
    <property type="term" value="P:DNA recombination"/>
    <property type="evidence" value="ECO:0007669"/>
    <property type="project" value="UniProtKB-KW"/>
</dbReference>
<dbReference type="EMBL" id="CANTFM010000110">
    <property type="protein sequence ID" value="CAI5711704.1"/>
    <property type="molecule type" value="Genomic_DNA"/>
</dbReference>
<evidence type="ECO:0000256" key="6">
    <source>
        <dbReference type="ARBA" id="ARBA00022759"/>
    </source>
</evidence>
<keyword evidence="13" id="KW-0233">DNA recombination</keyword>
<dbReference type="GO" id="GO:0015074">
    <property type="term" value="P:DNA integration"/>
    <property type="evidence" value="ECO:0007669"/>
    <property type="project" value="UniProtKB-KW"/>
</dbReference>
<keyword evidence="12" id="KW-0808">Transferase</keyword>
<keyword evidence="11" id="KW-0695">RNA-directed DNA polymerase</keyword>
<dbReference type="InterPro" id="IPR001878">
    <property type="entry name" value="Znf_CCHC"/>
</dbReference>
<evidence type="ECO:0000259" key="15">
    <source>
        <dbReference type="PROSITE" id="PS50158"/>
    </source>
</evidence>
<keyword evidence="10" id="KW-0229">DNA integration</keyword>
<evidence type="ECO:0000256" key="4">
    <source>
        <dbReference type="ARBA" id="ARBA00022723"/>
    </source>
</evidence>
<evidence type="ECO:0000313" key="17">
    <source>
        <dbReference type="Proteomes" id="UP001162029"/>
    </source>
</evidence>
<comment type="function">
    <text evidence="1">The aspartyl protease (PR) mediates the proteolytic cleavages of the Gag and Gag-Pol polyproteins after assembly of the VLP.</text>
</comment>
<dbReference type="InterPro" id="IPR039537">
    <property type="entry name" value="Retrotran_Ty1/copia-like"/>
</dbReference>
<dbReference type="Pfam" id="PF22936">
    <property type="entry name" value="Pol_BBD"/>
    <property type="match status" value="1"/>
</dbReference>
<dbReference type="Pfam" id="PF00098">
    <property type="entry name" value="zf-CCHC"/>
    <property type="match status" value="1"/>
</dbReference>
<dbReference type="PANTHER" id="PTHR42648:SF11">
    <property type="entry name" value="TRANSPOSON TY4-P GAG-POL POLYPROTEIN"/>
    <property type="match status" value="1"/>
</dbReference>
<evidence type="ECO:0000256" key="5">
    <source>
        <dbReference type="ARBA" id="ARBA00022741"/>
    </source>
</evidence>
<evidence type="ECO:0000256" key="7">
    <source>
        <dbReference type="ARBA" id="ARBA00022801"/>
    </source>
</evidence>
<evidence type="ECO:0000256" key="2">
    <source>
        <dbReference type="ARBA" id="ARBA00022670"/>
    </source>
</evidence>
<evidence type="ECO:0000256" key="12">
    <source>
        <dbReference type="ARBA" id="ARBA00022932"/>
    </source>
</evidence>
<keyword evidence="9" id="KW-0460">Magnesium</keyword>